<reference evidence="2" key="1">
    <citation type="submission" date="2019-10" db="EMBL/GenBank/DDBJ databases">
        <authorList>
            <consortium name="PulseNet: The National Subtyping Network for Foodborne Disease Surveillance"/>
            <person name="Tarr C.L."/>
            <person name="Trees E."/>
            <person name="Katz L.S."/>
            <person name="Carleton-Romer H.A."/>
            <person name="Stroika S."/>
            <person name="Kucerova Z."/>
            <person name="Roache K.F."/>
            <person name="Sabol A.L."/>
            <person name="Besser J."/>
            <person name="Gerner-Smidt P."/>
        </authorList>
    </citation>
    <scope>NUCLEOTIDE SEQUENCE</scope>
    <source>
        <strain evidence="2">PNUSAS107973</strain>
    </source>
</reference>
<comment type="caution">
    <text evidence="2">The sequence shown here is derived from an EMBL/GenBank/DDBJ whole genome shotgun (WGS) entry which is preliminary data.</text>
</comment>
<dbReference type="Pfam" id="PF10137">
    <property type="entry name" value="CAP12-PCTIR_TIR"/>
    <property type="match status" value="1"/>
</dbReference>
<dbReference type="GO" id="GO:0050135">
    <property type="term" value="F:NADP+ nucleosidase activity"/>
    <property type="evidence" value="ECO:0007669"/>
    <property type="project" value="InterPro"/>
</dbReference>
<evidence type="ECO:0000259" key="1">
    <source>
        <dbReference type="Pfam" id="PF10137"/>
    </source>
</evidence>
<dbReference type="EMBL" id="AAMHAO010000013">
    <property type="protein sequence ID" value="EDH2826655.1"/>
    <property type="molecule type" value="Genomic_DNA"/>
</dbReference>
<organism evidence="2">
    <name type="scientific">Salmonella enterica</name>
    <name type="common">Salmonella choleraesuis</name>
    <dbReference type="NCBI Taxonomy" id="28901"/>
    <lineage>
        <taxon>Bacteria</taxon>
        <taxon>Pseudomonadati</taxon>
        <taxon>Pseudomonadota</taxon>
        <taxon>Gammaproteobacteria</taxon>
        <taxon>Enterobacterales</taxon>
        <taxon>Enterobacteriaceae</taxon>
        <taxon>Salmonella</taxon>
    </lineage>
</organism>
<feature type="domain" description="CD-NTase-associated protein 12/Pycsar effector protein TIR" evidence="1">
    <location>
        <begin position="234"/>
        <end position="346"/>
    </location>
</feature>
<proteinExistence type="predicted"/>
<evidence type="ECO:0000313" key="2">
    <source>
        <dbReference type="EMBL" id="EDH2826655.1"/>
    </source>
</evidence>
<dbReference type="InterPro" id="IPR019302">
    <property type="entry name" value="CAP12/PCTIR_TIR_dom"/>
</dbReference>
<sequence>MSITQQLRQIANQLPDYSKKDFSELEEIVRVANDIGKAWSGSWLGYHSRVYYSNFSSPPPGAIFSMQFGLRDMYTMGTKGDWREYEFEGVTNLIYEESGDIDLDIYKQQSDEAADTFESVKGDILSAVYANKSKIQPDDKFLDDLLKKIEGMKIYHESDYVKVQMPSGKFMSSDMDAMSQGFRTPPHIAVIAKVAALREPFNRCSELKKEIIKLSTHMSNIEAKENRNDRIGINIFIGHGRSHLWRELKDFVSDKLRLPYDEFNRVPVAGTTNIARLVQMLDQSCFAFLIMTAEDELNDGSMQARMNVIHEVGLFQGRLGFERAIILLEEGCQEFTNISGLGQIRFPKGNISAIFEQVREVLEREEII</sequence>
<accession>A0A633LFG4</accession>
<gene>
    <name evidence="2" type="ORF">GC738_23440</name>
</gene>
<dbReference type="AlphaFoldDB" id="A0A633LFG4"/>
<protein>
    <recommendedName>
        <fullName evidence="1">CD-NTase-associated protein 12/Pycsar effector protein TIR domain-containing protein</fullName>
    </recommendedName>
</protein>
<name>A0A633LFG4_SALER</name>